<organism evidence="2 3">
    <name type="scientific">Arthrobacter oryzae</name>
    <dbReference type="NCBI Taxonomy" id="409290"/>
    <lineage>
        <taxon>Bacteria</taxon>
        <taxon>Bacillati</taxon>
        <taxon>Actinomycetota</taxon>
        <taxon>Actinomycetes</taxon>
        <taxon>Micrococcales</taxon>
        <taxon>Micrococcaceae</taxon>
        <taxon>Arthrobacter</taxon>
    </lineage>
</organism>
<name>A0A3N0C9U5_9MICC</name>
<evidence type="ECO:0000313" key="3">
    <source>
        <dbReference type="Proteomes" id="UP000273807"/>
    </source>
</evidence>
<comment type="caution">
    <text evidence="2">The sequence shown here is derived from an EMBL/GenBank/DDBJ whole genome shotgun (WGS) entry which is preliminary data.</text>
</comment>
<dbReference type="AlphaFoldDB" id="A0A3N0C9U5"/>
<keyword evidence="2" id="KW-0808">Transferase</keyword>
<dbReference type="PANTHER" id="PTHR43591:SF24">
    <property type="entry name" value="2-METHOXY-6-POLYPRENYL-1,4-BENZOQUINOL METHYLASE, MITOCHONDRIAL"/>
    <property type="match status" value="1"/>
</dbReference>
<reference evidence="2 3" key="1">
    <citation type="submission" date="2018-10" db="EMBL/GenBank/DDBJ databases">
        <title>Genome sequencing of Arthrobacter oryzae TNB02.</title>
        <authorList>
            <person name="Cho Y.-J."/>
            <person name="Cho A."/>
            <person name="Kim O.-S."/>
        </authorList>
    </citation>
    <scope>NUCLEOTIDE SEQUENCE [LARGE SCALE GENOMIC DNA]</scope>
    <source>
        <strain evidence="2 3">TNB02</strain>
    </source>
</reference>
<accession>A0A3N0C9U5</accession>
<dbReference type="CDD" id="cd02440">
    <property type="entry name" value="AdoMet_MTases"/>
    <property type="match status" value="1"/>
</dbReference>
<feature type="domain" description="Methyltransferase" evidence="1">
    <location>
        <begin position="53"/>
        <end position="148"/>
    </location>
</feature>
<keyword evidence="2" id="KW-0489">Methyltransferase</keyword>
<keyword evidence="3" id="KW-1185">Reference proteome</keyword>
<dbReference type="InterPro" id="IPR041698">
    <property type="entry name" value="Methyltransf_25"/>
</dbReference>
<dbReference type="Pfam" id="PF13649">
    <property type="entry name" value="Methyltransf_25"/>
    <property type="match status" value="1"/>
</dbReference>
<sequence length="282" mass="30628">MSAASDRIPEQQRKIWDQFSAGWRKWDAEVLGWHGPVGDAMIEDARLRPDARIIDIASGTGEPGLTAAAMVPSGHVILMDISTGMLRVAAEKAEARGLDNVRTVVCDVTELPFGDKSFDTVFCRFGFMFFPEMSAALAELVRVAKPGGRIVASVWARAAENPWASLILGTIARHSELPFPPADAPGPFRCAAHGYMSRFFTGAGLVDVSERKISSDMVQPSPETYWEFMTDIAAPVVLGLSKADPAAREMIRSEVFQMLSRYEHDGAIRLRSTAAITAGTVA</sequence>
<dbReference type="Proteomes" id="UP000273807">
    <property type="component" value="Unassembled WGS sequence"/>
</dbReference>
<dbReference type="Gene3D" id="3.40.50.150">
    <property type="entry name" value="Vaccinia Virus protein VP39"/>
    <property type="match status" value="1"/>
</dbReference>
<dbReference type="RefSeq" id="WP_123253758.1">
    <property type="nucleotide sequence ID" value="NZ_RBED01000023.1"/>
</dbReference>
<dbReference type="PANTHER" id="PTHR43591">
    <property type="entry name" value="METHYLTRANSFERASE"/>
    <property type="match status" value="1"/>
</dbReference>
<gene>
    <name evidence="2" type="ORF">D7003_01570</name>
</gene>
<dbReference type="GO" id="GO:0008168">
    <property type="term" value="F:methyltransferase activity"/>
    <property type="evidence" value="ECO:0007669"/>
    <property type="project" value="UniProtKB-KW"/>
</dbReference>
<protein>
    <submittedName>
        <fullName evidence="2">Methyltransferase domain-containing protein</fullName>
    </submittedName>
</protein>
<dbReference type="InterPro" id="IPR029063">
    <property type="entry name" value="SAM-dependent_MTases_sf"/>
</dbReference>
<dbReference type="EMBL" id="RBED01000023">
    <property type="protein sequence ID" value="RNL60237.1"/>
    <property type="molecule type" value="Genomic_DNA"/>
</dbReference>
<evidence type="ECO:0000313" key="2">
    <source>
        <dbReference type="EMBL" id="RNL60237.1"/>
    </source>
</evidence>
<dbReference type="SUPFAM" id="SSF53335">
    <property type="entry name" value="S-adenosyl-L-methionine-dependent methyltransferases"/>
    <property type="match status" value="1"/>
</dbReference>
<evidence type="ECO:0000259" key="1">
    <source>
        <dbReference type="Pfam" id="PF13649"/>
    </source>
</evidence>
<dbReference type="GO" id="GO:0032259">
    <property type="term" value="P:methylation"/>
    <property type="evidence" value="ECO:0007669"/>
    <property type="project" value="UniProtKB-KW"/>
</dbReference>
<proteinExistence type="predicted"/>
<dbReference type="OrthoDB" id="9795634at2"/>